<keyword evidence="2" id="KW-1185">Reference proteome</keyword>
<protein>
    <recommendedName>
        <fullName evidence="3">Endonuclease/exonuclease/phosphatase domain-containing protein</fullName>
    </recommendedName>
</protein>
<evidence type="ECO:0000313" key="1">
    <source>
        <dbReference type="EMBL" id="VDN47297.1"/>
    </source>
</evidence>
<gene>
    <name evidence="1" type="ORF">PATL70BA_1413</name>
</gene>
<dbReference type="RefSeq" id="WP_125136633.1">
    <property type="nucleotide sequence ID" value="NZ_LR130778.1"/>
</dbReference>
<proteinExistence type="predicted"/>
<organism evidence="1 2">
    <name type="scientific">Petrocella atlantisensis</name>
    <dbReference type="NCBI Taxonomy" id="2173034"/>
    <lineage>
        <taxon>Bacteria</taxon>
        <taxon>Bacillati</taxon>
        <taxon>Bacillota</taxon>
        <taxon>Clostridia</taxon>
        <taxon>Lachnospirales</taxon>
        <taxon>Vallitaleaceae</taxon>
        <taxon>Petrocella</taxon>
    </lineage>
</organism>
<reference evidence="1 2" key="1">
    <citation type="submission" date="2018-09" db="EMBL/GenBank/DDBJ databases">
        <authorList>
            <person name="Postec A."/>
        </authorList>
    </citation>
    <scope>NUCLEOTIDE SEQUENCE [LARGE SCALE GENOMIC DNA]</scope>
    <source>
        <strain evidence="1">70B-A</strain>
    </source>
</reference>
<sequence>MRILEWNVNCAIGSKHGRQCLKSLFNFNKDPEYDILILTEFYRLEDYFEFEKNVRAWGYEPFITVEQNNRNDVFIAVLKEHKPKLKSGELYRSDLPDFLVVSFETADKEFIVIGIRLFGGYNLMKSQFEKFLPLANEFKNVIIAGDFNNGKIHGEEKIYKKEEIDVLYKPYLQFEYNYHRLKLWFYENEFSMITPDHGVSYPYKPPYKGGSRIDHFSIKNIKIDDVLYLETKLSDHNQLVGKLIID</sequence>
<dbReference type="InterPro" id="IPR036691">
    <property type="entry name" value="Endo/exonu/phosph_ase_sf"/>
</dbReference>
<accession>A0A3P7PTD8</accession>
<dbReference type="Gene3D" id="3.60.10.10">
    <property type="entry name" value="Endonuclease/exonuclease/phosphatase"/>
    <property type="match status" value="1"/>
</dbReference>
<dbReference type="AlphaFoldDB" id="A0A3P7PTD8"/>
<name>A0A3P7PTD8_9FIRM</name>
<dbReference type="OrthoDB" id="2084760at2"/>
<dbReference type="KEGG" id="cbar:PATL70BA_1413"/>
<dbReference type="SUPFAM" id="SSF56219">
    <property type="entry name" value="DNase I-like"/>
    <property type="match status" value="1"/>
</dbReference>
<dbReference type="EMBL" id="LR130778">
    <property type="protein sequence ID" value="VDN47297.1"/>
    <property type="molecule type" value="Genomic_DNA"/>
</dbReference>
<evidence type="ECO:0008006" key="3">
    <source>
        <dbReference type="Google" id="ProtNLM"/>
    </source>
</evidence>
<dbReference type="Proteomes" id="UP000279029">
    <property type="component" value="Chromosome"/>
</dbReference>
<evidence type="ECO:0000313" key="2">
    <source>
        <dbReference type="Proteomes" id="UP000279029"/>
    </source>
</evidence>